<feature type="region of interest" description="Disordered" evidence="1">
    <location>
        <begin position="38"/>
        <end position="80"/>
    </location>
</feature>
<name>A0A1Q3G0A5_CULTA</name>
<accession>A0A1Q3G0A5</accession>
<feature type="compositionally biased region" description="Low complexity" evidence="1">
    <location>
        <begin position="38"/>
        <end position="75"/>
    </location>
</feature>
<reference evidence="2" key="1">
    <citation type="submission" date="2017-01" db="EMBL/GenBank/DDBJ databases">
        <title>A deep insight into the sialotranscriptome of adult male and female Cluex tarsalis mosquitoes.</title>
        <authorList>
            <person name="Ribeiro J.M."/>
            <person name="Moreira F."/>
            <person name="Bernard K.A."/>
            <person name="Calvo E."/>
        </authorList>
    </citation>
    <scope>NUCLEOTIDE SEQUENCE</scope>
    <source>
        <strain evidence="2">Kern County</strain>
        <tissue evidence="2">Salivary glands</tissue>
    </source>
</reference>
<evidence type="ECO:0000313" key="2">
    <source>
        <dbReference type="EMBL" id="JAV33202.1"/>
    </source>
</evidence>
<organism evidence="2">
    <name type="scientific">Culex tarsalis</name>
    <name type="common">Encephalitis mosquito</name>
    <dbReference type="NCBI Taxonomy" id="7177"/>
    <lineage>
        <taxon>Eukaryota</taxon>
        <taxon>Metazoa</taxon>
        <taxon>Ecdysozoa</taxon>
        <taxon>Arthropoda</taxon>
        <taxon>Hexapoda</taxon>
        <taxon>Insecta</taxon>
        <taxon>Pterygota</taxon>
        <taxon>Neoptera</taxon>
        <taxon>Endopterygota</taxon>
        <taxon>Diptera</taxon>
        <taxon>Nematocera</taxon>
        <taxon>Culicoidea</taxon>
        <taxon>Culicidae</taxon>
        <taxon>Culicinae</taxon>
        <taxon>Culicini</taxon>
        <taxon>Culex</taxon>
        <taxon>Culex</taxon>
    </lineage>
</organism>
<dbReference type="AlphaFoldDB" id="A0A1Q3G0A5"/>
<sequence>MAIAFYSEEEDPKGYYGSYGYGGVNTAYQMQSQQSQHAATASAATTATGSQQPQQAVDENNNNNNTSSTDNNNNNCALHGSSSLPADVVNNRQLMRVVLHQVLYRCTMEGALSPAHTSCLFCNKIYYLFQLLY</sequence>
<proteinExistence type="predicted"/>
<protein>
    <submittedName>
        <fullName evidence="2">Uncharacterized protein</fullName>
    </submittedName>
</protein>
<dbReference type="EMBL" id="GFDL01001843">
    <property type="protein sequence ID" value="JAV33202.1"/>
    <property type="molecule type" value="Transcribed_RNA"/>
</dbReference>
<evidence type="ECO:0000256" key="1">
    <source>
        <dbReference type="SAM" id="MobiDB-lite"/>
    </source>
</evidence>